<sequence>MENECLAGLDDRETGFSGSIKDEGYSMMRIRRLLGSHSFKTNEAKIGCISQYKLIKGNRKYG</sequence>
<reference evidence="1 2" key="1">
    <citation type="submission" date="2015-11" db="EMBL/GenBank/DDBJ databases">
        <title>Genome Sequence of Bacillus simplex strain VanAntwerpen2.</title>
        <authorList>
            <person name="Couger M.B."/>
        </authorList>
    </citation>
    <scope>NUCLEOTIDE SEQUENCE [LARGE SCALE GENOMIC DNA]</scope>
    <source>
        <strain evidence="1 2">VanAntwerpen02</strain>
    </source>
</reference>
<dbReference type="EMBL" id="LNNH01000010">
    <property type="protein sequence ID" value="KWW21810.1"/>
    <property type="molecule type" value="Genomic_DNA"/>
</dbReference>
<dbReference type="Proteomes" id="UP000064189">
    <property type="component" value="Unassembled WGS sequence"/>
</dbReference>
<dbReference type="AlphaFoldDB" id="A0A120GQS9"/>
<name>A0A120GQS9_9BACI</name>
<proteinExistence type="predicted"/>
<evidence type="ECO:0000313" key="2">
    <source>
        <dbReference type="Proteomes" id="UP000064189"/>
    </source>
</evidence>
<comment type="caution">
    <text evidence="1">The sequence shown here is derived from an EMBL/GenBank/DDBJ whole genome shotgun (WGS) entry which is preliminary data.</text>
</comment>
<evidence type="ECO:0000313" key="1">
    <source>
        <dbReference type="EMBL" id="KWW21810.1"/>
    </source>
</evidence>
<keyword evidence="2" id="KW-1185">Reference proteome</keyword>
<organism evidence="1 2">
    <name type="scientific">Peribacillus simplex</name>
    <dbReference type="NCBI Taxonomy" id="1478"/>
    <lineage>
        <taxon>Bacteria</taxon>
        <taxon>Bacillati</taxon>
        <taxon>Bacillota</taxon>
        <taxon>Bacilli</taxon>
        <taxon>Bacillales</taxon>
        <taxon>Bacillaceae</taxon>
        <taxon>Peribacillus</taxon>
    </lineage>
</organism>
<protein>
    <submittedName>
        <fullName evidence="1">Uncharacterized protein</fullName>
    </submittedName>
</protein>
<gene>
    <name evidence="1" type="ORF">AS888_04740</name>
</gene>
<accession>A0A120GQS9</accession>